<keyword evidence="9 11" id="KW-0501">Molybdenum cofactor biosynthesis</keyword>
<dbReference type="InterPro" id="IPR036688">
    <property type="entry name" value="MoeA_C_domain_IV_sf"/>
</dbReference>
<evidence type="ECO:0000256" key="8">
    <source>
        <dbReference type="ARBA" id="ARBA00022842"/>
    </source>
</evidence>
<dbReference type="UniPathway" id="UPA00344"/>
<dbReference type="EMBL" id="ASSJ01000082">
    <property type="protein sequence ID" value="ERN40007.1"/>
    <property type="molecule type" value="Genomic_DNA"/>
</dbReference>
<evidence type="ECO:0000256" key="6">
    <source>
        <dbReference type="ARBA" id="ARBA00022679"/>
    </source>
</evidence>
<dbReference type="eggNOG" id="COG0303">
    <property type="taxonomic scope" value="Bacteria"/>
</dbReference>
<keyword evidence="6 11" id="KW-0808">Transferase</keyword>
<dbReference type="PANTHER" id="PTHR10192:SF5">
    <property type="entry name" value="GEPHYRIN"/>
    <property type="match status" value="1"/>
</dbReference>
<proteinExistence type="inferred from homology"/>
<keyword evidence="5 11" id="KW-0500">Molybdenum</keyword>
<comment type="pathway">
    <text evidence="3 11">Cofactor biosynthesis; molybdopterin biosynthesis.</text>
</comment>
<evidence type="ECO:0000313" key="14">
    <source>
        <dbReference type="Proteomes" id="UP000016960"/>
    </source>
</evidence>
<comment type="cofactor">
    <cofactor evidence="1 11">
        <name>Mg(2+)</name>
        <dbReference type="ChEBI" id="CHEBI:18420"/>
    </cofactor>
</comment>
<evidence type="ECO:0000256" key="2">
    <source>
        <dbReference type="ARBA" id="ARBA00002901"/>
    </source>
</evidence>
<dbReference type="Proteomes" id="UP000016960">
    <property type="component" value="Unassembled WGS sequence"/>
</dbReference>
<dbReference type="Gene3D" id="2.170.190.11">
    <property type="entry name" value="Molybdopterin biosynthesis moea protein, domain 3"/>
    <property type="match status" value="1"/>
</dbReference>
<dbReference type="FunCoup" id="U5DFE1">
    <property type="interactions" value="400"/>
</dbReference>
<evidence type="ECO:0000256" key="7">
    <source>
        <dbReference type="ARBA" id="ARBA00022723"/>
    </source>
</evidence>
<comment type="caution">
    <text evidence="13">The sequence shown here is derived from an EMBL/GenBank/DDBJ whole genome shotgun (WGS) entry which is preliminary data.</text>
</comment>
<keyword evidence="8 11" id="KW-0460">Magnesium</keyword>
<organism evidence="13 14">
    <name type="scientific">Rubidibacter lacunae KORDI 51-2</name>
    <dbReference type="NCBI Taxonomy" id="582515"/>
    <lineage>
        <taxon>Bacteria</taxon>
        <taxon>Bacillati</taxon>
        <taxon>Cyanobacteriota</taxon>
        <taxon>Cyanophyceae</taxon>
        <taxon>Oscillatoriophycideae</taxon>
        <taxon>Chroococcales</taxon>
        <taxon>Aphanothecaceae</taxon>
        <taxon>Rubidibacter</taxon>
    </lineage>
</organism>
<keyword evidence="7 11" id="KW-0479">Metal-binding</keyword>
<dbReference type="Gene3D" id="3.90.105.10">
    <property type="entry name" value="Molybdopterin biosynthesis moea protein, domain 2"/>
    <property type="match status" value="1"/>
</dbReference>
<dbReference type="SUPFAM" id="SSF63882">
    <property type="entry name" value="MoeA N-terminal region -like"/>
    <property type="match status" value="1"/>
</dbReference>
<dbReference type="SUPFAM" id="SSF53218">
    <property type="entry name" value="Molybdenum cofactor biosynthesis proteins"/>
    <property type="match status" value="1"/>
</dbReference>
<dbReference type="PANTHER" id="PTHR10192">
    <property type="entry name" value="MOLYBDOPTERIN BIOSYNTHESIS PROTEIN"/>
    <property type="match status" value="1"/>
</dbReference>
<dbReference type="Gene3D" id="3.40.980.10">
    <property type="entry name" value="MoaB/Mog-like domain"/>
    <property type="match status" value="1"/>
</dbReference>
<dbReference type="InterPro" id="IPR005111">
    <property type="entry name" value="MoeA_C_domain_IV"/>
</dbReference>
<evidence type="ECO:0000259" key="12">
    <source>
        <dbReference type="SMART" id="SM00852"/>
    </source>
</evidence>
<dbReference type="InterPro" id="IPR008284">
    <property type="entry name" value="MoCF_biosynth_CS"/>
</dbReference>
<evidence type="ECO:0000256" key="3">
    <source>
        <dbReference type="ARBA" id="ARBA00005046"/>
    </source>
</evidence>
<dbReference type="PATRIC" id="fig|582515.4.peg.3925"/>
<evidence type="ECO:0000256" key="10">
    <source>
        <dbReference type="ARBA" id="ARBA00047317"/>
    </source>
</evidence>
<dbReference type="RefSeq" id="WP_022609108.1">
    <property type="nucleotide sequence ID" value="NZ_ASSJ01000082.1"/>
</dbReference>
<dbReference type="NCBIfam" id="NF045515">
    <property type="entry name" value="Glp_gephyrin"/>
    <property type="match status" value="1"/>
</dbReference>
<dbReference type="Pfam" id="PF00994">
    <property type="entry name" value="MoCF_biosynth"/>
    <property type="match status" value="1"/>
</dbReference>
<keyword evidence="14" id="KW-1185">Reference proteome</keyword>
<comment type="function">
    <text evidence="2 11">Catalyzes the insertion of molybdate into adenylated molybdopterin with the concomitant release of AMP.</text>
</comment>
<dbReference type="EC" id="2.10.1.1" evidence="11"/>
<sequence length="427" mass="44683">MSPPISVAEAEAIVFGLVAPLRECEVAGLDALVERVLAEPIVSADDFPAADNSAMDGYAVRAADLKDCSPQQPRWLRVVEEIPAGRMPRASLDPGEAARIFTGGMLPDGADAIVIQENARREGDRVAVWEPVPPHTFVRTRASFYRAGTPLLSPGTLLGPPEVAVLAVARHTEALVYRRPRVAIFSTGDELVAPGVSPQPAQIVDSNQHALATWVAQNGGVPLRFGIIPDRPDALRGAIAHAIATADVVLSTGGVSVGEYDYVEQVLAELGGTLHVRAVAIKPGKPLTVATFTSDDRVCLYFGLPGNPVSALASCWRFVGPALRKLSGRRCGWQPLFVPARTRDNLCGAGRRETYLWGRLAIAAGELTFSLAGGSHSSGNLINLAGTNGLAVVPLGQPAIAAGEVVQVLQVGAIDAAAGAFTAGTEI</sequence>
<dbReference type="Pfam" id="PF03454">
    <property type="entry name" value="MoeA_C"/>
    <property type="match status" value="1"/>
</dbReference>
<evidence type="ECO:0000313" key="13">
    <source>
        <dbReference type="EMBL" id="ERN40007.1"/>
    </source>
</evidence>
<accession>U5DFE1</accession>
<comment type="catalytic activity">
    <reaction evidence="10">
        <text>adenylyl-molybdopterin + molybdate = Mo-molybdopterin + AMP + H(+)</text>
        <dbReference type="Rhea" id="RHEA:35047"/>
        <dbReference type="ChEBI" id="CHEBI:15378"/>
        <dbReference type="ChEBI" id="CHEBI:36264"/>
        <dbReference type="ChEBI" id="CHEBI:62727"/>
        <dbReference type="ChEBI" id="CHEBI:71302"/>
        <dbReference type="ChEBI" id="CHEBI:456215"/>
        <dbReference type="EC" id="2.10.1.1"/>
    </reaction>
</comment>
<dbReference type="Gene3D" id="2.40.340.10">
    <property type="entry name" value="MoeA, C-terminal, domain IV"/>
    <property type="match status" value="1"/>
</dbReference>
<dbReference type="OrthoDB" id="9804758at2"/>
<feature type="domain" description="MoaB/Mog" evidence="12">
    <location>
        <begin position="183"/>
        <end position="325"/>
    </location>
</feature>
<dbReference type="PROSITE" id="PS01079">
    <property type="entry name" value="MOCF_BIOSYNTHESIS_2"/>
    <property type="match status" value="1"/>
</dbReference>
<reference evidence="13 14" key="1">
    <citation type="submission" date="2013-05" db="EMBL/GenBank/DDBJ databases">
        <title>Draft genome sequence of Rubidibacter lacunae KORDI 51-2.</title>
        <authorList>
            <person name="Choi D.H."/>
            <person name="Noh J.H."/>
            <person name="Kwon K.-K."/>
            <person name="Lee J.-H."/>
            <person name="Ryu J.-Y."/>
        </authorList>
    </citation>
    <scope>NUCLEOTIDE SEQUENCE [LARGE SCALE GENOMIC DNA]</scope>
    <source>
        <strain evidence="13 14">KORDI 51-2</strain>
    </source>
</reference>
<dbReference type="GO" id="GO:0005829">
    <property type="term" value="C:cytosol"/>
    <property type="evidence" value="ECO:0007669"/>
    <property type="project" value="TreeGrafter"/>
</dbReference>
<dbReference type="GO" id="GO:0046872">
    <property type="term" value="F:metal ion binding"/>
    <property type="evidence" value="ECO:0007669"/>
    <property type="project" value="UniProtKB-UniRule"/>
</dbReference>
<dbReference type="GO" id="GO:0006777">
    <property type="term" value="P:Mo-molybdopterin cofactor biosynthetic process"/>
    <property type="evidence" value="ECO:0007669"/>
    <property type="project" value="UniProtKB-UniRule"/>
</dbReference>
<name>U5DFE1_9CHRO</name>
<evidence type="ECO:0000256" key="9">
    <source>
        <dbReference type="ARBA" id="ARBA00023150"/>
    </source>
</evidence>
<comment type="similarity">
    <text evidence="4 11">Belongs to the MoeA family.</text>
</comment>
<dbReference type="InterPro" id="IPR001453">
    <property type="entry name" value="MoaB/Mog_dom"/>
</dbReference>
<dbReference type="InterPro" id="IPR038987">
    <property type="entry name" value="MoeA-like"/>
</dbReference>
<dbReference type="InParanoid" id="U5DFE1"/>
<dbReference type="InterPro" id="IPR036425">
    <property type="entry name" value="MoaB/Mog-like_dom_sf"/>
</dbReference>
<dbReference type="InterPro" id="IPR005110">
    <property type="entry name" value="MoeA_linker/N"/>
</dbReference>
<dbReference type="SUPFAM" id="SSF63867">
    <property type="entry name" value="MoeA C-terminal domain-like"/>
    <property type="match status" value="1"/>
</dbReference>
<evidence type="ECO:0000256" key="5">
    <source>
        <dbReference type="ARBA" id="ARBA00022505"/>
    </source>
</evidence>
<evidence type="ECO:0000256" key="11">
    <source>
        <dbReference type="RuleBase" id="RU365090"/>
    </source>
</evidence>
<dbReference type="CDD" id="cd00887">
    <property type="entry name" value="MoeA"/>
    <property type="match status" value="1"/>
</dbReference>
<protein>
    <recommendedName>
        <fullName evidence="11">Molybdopterin molybdenumtransferase</fullName>
        <ecNumber evidence="11">2.10.1.1</ecNumber>
    </recommendedName>
</protein>
<dbReference type="InterPro" id="IPR036135">
    <property type="entry name" value="MoeA_linker/N_sf"/>
</dbReference>
<dbReference type="SMART" id="SM00852">
    <property type="entry name" value="MoCF_biosynth"/>
    <property type="match status" value="1"/>
</dbReference>
<dbReference type="FunFam" id="3.40.980.10:FF:000004">
    <property type="entry name" value="Molybdopterin molybdenumtransferase"/>
    <property type="match status" value="1"/>
</dbReference>
<dbReference type="NCBIfam" id="TIGR00177">
    <property type="entry name" value="molyb_syn"/>
    <property type="match status" value="1"/>
</dbReference>
<evidence type="ECO:0000256" key="4">
    <source>
        <dbReference type="ARBA" id="ARBA00010763"/>
    </source>
</evidence>
<dbReference type="GO" id="GO:0061599">
    <property type="term" value="F:molybdopterin molybdotransferase activity"/>
    <property type="evidence" value="ECO:0007669"/>
    <property type="project" value="UniProtKB-UniRule"/>
</dbReference>
<dbReference type="Pfam" id="PF03453">
    <property type="entry name" value="MoeA_N"/>
    <property type="match status" value="1"/>
</dbReference>
<evidence type="ECO:0000256" key="1">
    <source>
        <dbReference type="ARBA" id="ARBA00001946"/>
    </source>
</evidence>
<dbReference type="AlphaFoldDB" id="U5DFE1"/>
<gene>
    <name evidence="13" type="ORF">KR51_00034940</name>
</gene>
<dbReference type="STRING" id="582515.KR51_00034940"/>